<evidence type="ECO:0000313" key="4">
    <source>
        <dbReference type="Proteomes" id="UP000179807"/>
    </source>
</evidence>
<dbReference type="EMBL" id="MLAK01001393">
    <property type="protein sequence ID" value="OHS93534.1"/>
    <property type="molecule type" value="Genomic_DNA"/>
</dbReference>
<protein>
    <recommendedName>
        <fullName evidence="2">E2F/DP family winged-helix DNA-binding domain-containing protein</fullName>
    </recommendedName>
</protein>
<dbReference type="SUPFAM" id="SSF46785">
    <property type="entry name" value="Winged helix' DNA-binding domain"/>
    <property type="match status" value="1"/>
</dbReference>
<dbReference type="AlphaFoldDB" id="A0A1J4J222"/>
<dbReference type="VEuPathDB" id="TrichDB:TRFO_11750"/>
<gene>
    <name evidence="3" type="ORF">TRFO_11750</name>
</gene>
<feature type="region of interest" description="Disordered" evidence="1">
    <location>
        <begin position="54"/>
        <end position="73"/>
    </location>
</feature>
<evidence type="ECO:0000259" key="2">
    <source>
        <dbReference type="SMART" id="SM01372"/>
    </source>
</evidence>
<dbReference type="Gene3D" id="1.10.10.10">
    <property type="entry name" value="Winged helix-like DNA-binding domain superfamily/Winged helix DNA-binding domain"/>
    <property type="match status" value="2"/>
</dbReference>
<evidence type="ECO:0000256" key="1">
    <source>
        <dbReference type="SAM" id="MobiDB-lite"/>
    </source>
</evidence>
<dbReference type="RefSeq" id="XP_068346671.1">
    <property type="nucleotide sequence ID" value="XM_068496214.1"/>
</dbReference>
<dbReference type="GO" id="GO:0006355">
    <property type="term" value="P:regulation of DNA-templated transcription"/>
    <property type="evidence" value="ECO:0007669"/>
    <property type="project" value="InterPro"/>
</dbReference>
<organism evidence="3 4">
    <name type="scientific">Tritrichomonas foetus</name>
    <dbReference type="NCBI Taxonomy" id="1144522"/>
    <lineage>
        <taxon>Eukaryota</taxon>
        <taxon>Metamonada</taxon>
        <taxon>Parabasalia</taxon>
        <taxon>Tritrichomonadida</taxon>
        <taxon>Tritrichomonadidae</taxon>
        <taxon>Tritrichomonas</taxon>
    </lineage>
</organism>
<dbReference type="SMART" id="SM01372">
    <property type="entry name" value="E2F_TDP"/>
    <property type="match status" value="2"/>
</dbReference>
<dbReference type="Proteomes" id="UP000179807">
    <property type="component" value="Unassembled WGS sequence"/>
</dbReference>
<sequence>MFLTATPSLSYEFFDDSTIQSESSTKMSLKQGHSIIHKETPNGIPQIRAFADPQSQMNRSDRENATNNPYSSPNDTFLNLDASGLSDDAEIIETKHGKQMKPSKRINKRVFNMIFKKLIVAFEENPSLEVRMMDVSRHYGVQHRRIYDFFNLLTHFGVCVNKGHGKIGWIGLANIQYYFEKVYRKLEKKSNTMNALDIFYAGQSPSLGLITKKIISLYMYAGVDILNIKFIAKMISQGHGEIKSLERRIYLVLNMLEIVNVVSHTTKVSEYKLLFNYKKHDQEVFQERLNEMSSVDECYPMNFLNRFDEKMIEKIRETRLQAMIKFVNSINEKYMA</sequence>
<dbReference type="InterPro" id="IPR036388">
    <property type="entry name" value="WH-like_DNA-bd_sf"/>
</dbReference>
<reference evidence="3" key="1">
    <citation type="submission" date="2016-10" db="EMBL/GenBank/DDBJ databases">
        <authorList>
            <person name="Benchimol M."/>
            <person name="Almeida L.G."/>
            <person name="Vasconcelos A.T."/>
            <person name="Perreira-Neves A."/>
            <person name="Rosa I.A."/>
            <person name="Tasca T."/>
            <person name="Bogo M.R."/>
            <person name="de Souza W."/>
        </authorList>
    </citation>
    <scope>NUCLEOTIDE SEQUENCE [LARGE SCALE GENOMIC DNA]</scope>
    <source>
        <strain evidence="3">K</strain>
    </source>
</reference>
<accession>A0A1J4J222</accession>
<comment type="caution">
    <text evidence="3">The sequence shown here is derived from an EMBL/GenBank/DDBJ whole genome shotgun (WGS) entry which is preliminary data.</text>
</comment>
<proteinExistence type="predicted"/>
<dbReference type="GO" id="GO:0005667">
    <property type="term" value="C:transcription regulator complex"/>
    <property type="evidence" value="ECO:0007669"/>
    <property type="project" value="InterPro"/>
</dbReference>
<evidence type="ECO:0000313" key="3">
    <source>
        <dbReference type="EMBL" id="OHS93534.1"/>
    </source>
</evidence>
<name>A0A1J4J222_9EUKA</name>
<keyword evidence="4" id="KW-1185">Reference proteome</keyword>
<dbReference type="InterPro" id="IPR003316">
    <property type="entry name" value="E2F_WHTH_DNA-bd_dom"/>
</dbReference>
<feature type="domain" description="E2F/DP family winged-helix DNA-binding" evidence="2">
    <location>
        <begin position="106"/>
        <end position="171"/>
    </location>
</feature>
<feature type="domain" description="E2F/DP family winged-helix DNA-binding" evidence="2">
    <location>
        <begin position="202"/>
        <end position="279"/>
    </location>
</feature>
<dbReference type="InterPro" id="IPR036390">
    <property type="entry name" value="WH_DNA-bd_sf"/>
</dbReference>
<dbReference type="GeneID" id="94830918"/>